<feature type="domain" description="G" evidence="7">
    <location>
        <begin position="215"/>
        <end position="300"/>
    </location>
</feature>
<comment type="caution">
    <text evidence="10">The sequence shown here is derived from an EMBL/GenBank/DDBJ whole genome shotgun (WGS) entry which is preliminary data.</text>
</comment>
<reference evidence="10 11" key="1">
    <citation type="submission" date="2024-05" db="EMBL/GenBank/DDBJ databases">
        <authorList>
            <person name="Park S."/>
        </authorList>
    </citation>
    <scope>NUCLEOTIDE SEQUENCE [LARGE SCALE GENOMIC DNA]</scope>
    <source>
        <strain evidence="10 11">DGU5</strain>
    </source>
</reference>
<evidence type="ECO:0000313" key="10">
    <source>
        <dbReference type="EMBL" id="MEN7537401.1"/>
    </source>
</evidence>
<comment type="function">
    <text evidence="6">Exhibits a very high intrinsic GTPase hydrolysis rate. Involved in the addition of a carboxymethylaminomethyl (cmnm) group at the wobble position (U34) of certain tRNAs, forming tRNA-cmnm(5)s(2)U34.</text>
</comment>
<comment type="similarity">
    <text evidence="1 6">Belongs to the TRAFAC class TrmE-Era-EngA-EngB-Septin-like GTPase superfamily. TrmE GTPase family.</text>
</comment>
<evidence type="ECO:0000259" key="9">
    <source>
        <dbReference type="Pfam" id="PF12631"/>
    </source>
</evidence>
<evidence type="ECO:0000256" key="6">
    <source>
        <dbReference type="HAMAP-Rule" id="MF_00379"/>
    </source>
</evidence>
<dbReference type="Proteomes" id="UP001484535">
    <property type="component" value="Unassembled WGS sequence"/>
</dbReference>
<dbReference type="InterPro" id="IPR005225">
    <property type="entry name" value="Small_GTP-bd"/>
</dbReference>
<evidence type="ECO:0000259" key="7">
    <source>
        <dbReference type="Pfam" id="PF01926"/>
    </source>
</evidence>
<dbReference type="InterPro" id="IPR027368">
    <property type="entry name" value="MnmE_dom2"/>
</dbReference>
<dbReference type="InterPro" id="IPR018948">
    <property type="entry name" value="GTP-bd_TrmE_N"/>
</dbReference>
<evidence type="ECO:0000259" key="8">
    <source>
        <dbReference type="Pfam" id="PF10396"/>
    </source>
</evidence>
<comment type="subunit">
    <text evidence="6">Homodimer. Heterotetramer of two MnmE and two MnmG subunits.</text>
</comment>
<feature type="binding site" evidence="6">
    <location>
        <position position="227"/>
    </location>
    <ligand>
        <name>Mg(2+)</name>
        <dbReference type="ChEBI" id="CHEBI:18420"/>
    </ligand>
</feature>
<feature type="binding site" evidence="6">
    <location>
        <position position="21"/>
    </location>
    <ligand>
        <name>(6S)-5-formyl-5,6,7,8-tetrahydrofolate</name>
        <dbReference type="ChEBI" id="CHEBI:57457"/>
    </ligand>
</feature>
<dbReference type="EMBL" id="JBDLBR010000003">
    <property type="protein sequence ID" value="MEN7537401.1"/>
    <property type="molecule type" value="Genomic_DNA"/>
</dbReference>
<feature type="binding site" evidence="6">
    <location>
        <position position="425"/>
    </location>
    <ligand>
        <name>(6S)-5-formyl-5,6,7,8-tetrahydrofolate</name>
        <dbReference type="ChEBI" id="CHEBI:57457"/>
    </ligand>
</feature>
<dbReference type="Gene3D" id="3.40.50.300">
    <property type="entry name" value="P-loop containing nucleotide triphosphate hydrolases"/>
    <property type="match status" value="2"/>
</dbReference>
<keyword evidence="6" id="KW-0963">Cytoplasm</keyword>
<dbReference type="SUPFAM" id="SSF52540">
    <property type="entry name" value="P-loop containing nucleoside triphosphate hydrolases"/>
    <property type="match status" value="1"/>
</dbReference>
<dbReference type="InterPro" id="IPR006073">
    <property type="entry name" value="GTP-bd"/>
</dbReference>
<dbReference type="HAMAP" id="MF_00379">
    <property type="entry name" value="GTPase_MnmE"/>
    <property type="match status" value="1"/>
</dbReference>
<keyword evidence="6" id="KW-0479">Metal-binding</keyword>
<sequence length="425" mass="44922">MMDTIFALSSGAPPAGIGIVRLTGPQVRDALAAVCGSVPEPRRAVRVAFRDSAGAQIDDGLVLFFPAPNSVTGEDVGELHCHGGRAVVSALEATLAEVPGCRRAEPGEFTRRAFANGRIDLAEAEGLGDLLSAETEIQRRAALAMTGGVFSGEVDGWREQLLALSAEVEASLDFADEDEVQTLGDRFAGKLANLAEDLHKALAAPHAEMLKEGFRVALAGPPNAGKSTLFNALVESEAAITAEIAGTTRDVLVQSVAIEGIAFSFVDMAGLRSATDDRIEAIGIERAEAEIARADVVLWLGGEGEGPQGCWDIDAQSDRTDRQPKQSPDFVLSARTGEGMESLRRALIEHARAAMPSPGQAALNQRQRALVEKALEALGDARAHRDPLLVGEGLRRARLAFDALLGRTSTEEVLDAVFGRFCLGK</sequence>
<organism evidence="10 11">
    <name type="scientific">Aurantiacibacter flavus</name>
    <dbReference type="NCBI Taxonomy" id="3145232"/>
    <lineage>
        <taxon>Bacteria</taxon>
        <taxon>Pseudomonadati</taxon>
        <taxon>Pseudomonadota</taxon>
        <taxon>Alphaproteobacteria</taxon>
        <taxon>Sphingomonadales</taxon>
        <taxon>Erythrobacteraceae</taxon>
        <taxon>Aurantiacibacter</taxon>
    </lineage>
</organism>
<feature type="binding site" evidence="6">
    <location>
        <position position="78"/>
    </location>
    <ligand>
        <name>(6S)-5-formyl-5,6,7,8-tetrahydrofolate</name>
        <dbReference type="ChEBI" id="CHEBI:57457"/>
    </ligand>
</feature>
<dbReference type="GO" id="GO:0016787">
    <property type="term" value="F:hydrolase activity"/>
    <property type="evidence" value="ECO:0007669"/>
    <property type="project" value="UniProtKB-KW"/>
</dbReference>
<keyword evidence="6 10" id="KW-0378">Hydrolase</keyword>
<evidence type="ECO:0000313" key="11">
    <source>
        <dbReference type="Proteomes" id="UP001484535"/>
    </source>
</evidence>
<keyword evidence="2 6" id="KW-0819">tRNA processing</keyword>
<dbReference type="Pfam" id="PF01926">
    <property type="entry name" value="MMR_HSR1"/>
    <property type="match status" value="1"/>
</dbReference>
<feature type="binding site" evidence="6">
    <location>
        <position position="118"/>
    </location>
    <ligand>
        <name>(6S)-5-formyl-5,6,7,8-tetrahydrofolate</name>
        <dbReference type="ChEBI" id="CHEBI:57457"/>
    </ligand>
</feature>
<feature type="binding site" evidence="6">
    <location>
        <position position="248"/>
    </location>
    <ligand>
        <name>Mg(2+)</name>
        <dbReference type="ChEBI" id="CHEBI:18420"/>
    </ligand>
</feature>
<dbReference type="SUPFAM" id="SSF116878">
    <property type="entry name" value="TrmE connector domain"/>
    <property type="match status" value="1"/>
</dbReference>
<dbReference type="EC" id="3.6.-.-" evidence="6"/>
<keyword evidence="6" id="KW-0460">Magnesium</keyword>
<dbReference type="InterPro" id="IPR004520">
    <property type="entry name" value="GTPase_MnmE"/>
</dbReference>
<keyword evidence="5 6" id="KW-0342">GTP-binding</keyword>
<dbReference type="InterPro" id="IPR027266">
    <property type="entry name" value="TrmE/GcvT-like"/>
</dbReference>
<accession>A0ABV0CXP7</accession>
<dbReference type="Pfam" id="PF10396">
    <property type="entry name" value="TrmE_N"/>
    <property type="match status" value="1"/>
</dbReference>
<keyword evidence="11" id="KW-1185">Reference proteome</keyword>
<feature type="domain" description="GTP-binding protein TrmE N-terminal" evidence="8">
    <location>
        <begin position="4"/>
        <end position="118"/>
    </location>
</feature>
<dbReference type="InterPro" id="IPR025867">
    <property type="entry name" value="MnmE_helical"/>
</dbReference>
<comment type="caution">
    <text evidence="6">Lacks conserved residue(s) required for the propagation of feature annotation.</text>
</comment>
<dbReference type="InterPro" id="IPR031168">
    <property type="entry name" value="G_TrmE"/>
</dbReference>
<evidence type="ECO:0000256" key="1">
    <source>
        <dbReference type="ARBA" id="ARBA00011043"/>
    </source>
</evidence>
<feature type="binding site" evidence="6">
    <location>
        <begin position="242"/>
        <end position="248"/>
    </location>
    <ligand>
        <name>GTP</name>
        <dbReference type="ChEBI" id="CHEBI:37565"/>
    </ligand>
</feature>
<protein>
    <recommendedName>
        <fullName evidence="6">tRNA modification GTPase MnmE</fullName>
        <ecNumber evidence="6">3.6.-.-</ecNumber>
    </recommendedName>
</protein>
<evidence type="ECO:0000256" key="4">
    <source>
        <dbReference type="ARBA" id="ARBA00022958"/>
    </source>
</evidence>
<dbReference type="Pfam" id="PF12631">
    <property type="entry name" value="MnmE_helical"/>
    <property type="match status" value="1"/>
</dbReference>
<comment type="subcellular location">
    <subcellularLocation>
        <location evidence="6">Cytoplasm</location>
    </subcellularLocation>
</comment>
<name>A0ABV0CXP7_9SPHN</name>
<dbReference type="NCBIfam" id="NF003661">
    <property type="entry name" value="PRK05291.1-3"/>
    <property type="match status" value="1"/>
</dbReference>
<evidence type="ECO:0000256" key="3">
    <source>
        <dbReference type="ARBA" id="ARBA00022741"/>
    </source>
</evidence>
<evidence type="ECO:0000256" key="2">
    <source>
        <dbReference type="ARBA" id="ARBA00022694"/>
    </source>
</evidence>
<dbReference type="InterPro" id="IPR027417">
    <property type="entry name" value="P-loop_NTPase"/>
</dbReference>
<dbReference type="Gene3D" id="1.20.120.430">
    <property type="entry name" value="tRNA modification GTPase MnmE domain 2"/>
    <property type="match status" value="2"/>
</dbReference>
<gene>
    <name evidence="6 10" type="primary">mnmE</name>
    <name evidence="6" type="synonym">trmE</name>
    <name evidence="10" type="ORF">ABDJ38_09475</name>
</gene>
<evidence type="ECO:0000256" key="5">
    <source>
        <dbReference type="ARBA" id="ARBA00023134"/>
    </source>
</evidence>
<keyword evidence="3 6" id="KW-0547">Nucleotide-binding</keyword>
<dbReference type="PANTHER" id="PTHR42714">
    <property type="entry name" value="TRNA MODIFICATION GTPASE GTPBP3"/>
    <property type="match status" value="1"/>
</dbReference>
<comment type="cofactor">
    <cofactor evidence="6">
        <name>K(+)</name>
        <dbReference type="ChEBI" id="CHEBI:29103"/>
    </cofactor>
    <text evidence="6">Binds 1 potassium ion per subunit.</text>
</comment>
<feature type="binding site" evidence="6">
    <location>
        <begin position="333"/>
        <end position="335"/>
    </location>
    <ligand>
        <name>GTP</name>
        <dbReference type="ChEBI" id="CHEBI:37565"/>
    </ligand>
</feature>
<dbReference type="PANTHER" id="PTHR42714:SF2">
    <property type="entry name" value="TRNA MODIFICATION GTPASE GTPBP3, MITOCHONDRIAL"/>
    <property type="match status" value="1"/>
</dbReference>
<dbReference type="RefSeq" id="WP_346784859.1">
    <property type="nucleotide sequence ID" value="NZ_JBDLBR010000003.1"/>
</dbReference>
<dbReference type="SUPFAM" id="SSF103025">
    <property type="entry name" value="Folate-binding domain"/>
    <property type="match status" value="1"/>
</dbReference>
<dbReference type="CDD" id="cd14858">
    <property type="entry name" value="TrmE_N"/>
    <property type="match status" value="1"/>
</dbReference>
<dbReference type="Gene3D" id="3.30.1360.120">
    <property type="entry name" value="Probable tRNA modification gtpase trme, domain 1"/>
    <property type="match status" value="1"/>
</dbReference>
<keyword evidence="4 6" id="KW-0630">Potassium</keyword>
<feature type="domain" description="MnmE helical" evidence="9">
    <location>
        <begin position="121"/>
        <end position="422"/>
    </location>
</feature>
<proteinExistence type="inferred from homology"/>
<feature type="binding site" evidence="6">
    <location>
        <begin position="223"/>
        <end position="228"/>
    </location>
    <ligand>
        <name>GTP</name>
        <dbReference type="ChEBI" id="CHEBI:37565"/>
    </ligand>
</feature>
<dbReference type="CDD" id="cd04164">
    <property type="entry name" value="trmE"/>
    <property type="match status" value="1"/>
</dbReference>
<dbReference type="NCBIfam" id="TIGR00231">
    <property type="entry name" value="small_GTP"/>
    <property type="match status" value="1"/>
</dbReference>